<dbReference type="Proteomes" id="UP000319578">
    <property type="component" value="Unassembled WGS sequence"/>
</dbReference>
<reference evidence="2" key="2">
    <citation type="submission" date="2015-07" db="EMBL/GenBank/DDBJ databases">
        <title>MeaNS - Measles Nucleotide Surveillance Program.</title>
        <authorList>
            <person name="Tran T."/>
            <person name="Druce J."/>
        </authorList>
    </citation>
    <scope>NUCLEOTIDE SEQUENCE</scope>
    <source>
        <strain evidence="2">DSM 9887</strain>
    </source>
</reference>
<proteinExistence type="predicted"/>
<evidence type="ECO:0000313" key="1">
    <source>
        <dbReference type="EMBL" id="GED72346.1"/>
    </source>
</evidence>
<protein>
    <submittedName>
        <fullName evidence="2">Uncharacterized protein</fullName>
    </submittedName>
</protein>
<gene>
    <name evidence="2" type="ORF">ADS79_14665</name>
    <name evidence="1" type="ORF">BRE01_60480</name>
</gene>
<reference evidence="3" key="1">
    <citation type="submission" date="2015-07" db="EMBL/GenBank/DDBJ databases">
        <title>Genome sequencing project for genomic taxonomy and phylogenomics of Bacillus-like bacteria.</title>
        <authorList>
            <person name="Liu B."/>
            <person name="Wang J."/>
            <person name="Zhu Y."/>
            <person name="Liu G."/>
            <person name="Chen Q."/>
            <person name="Chen Z."/>
            <person name="Lan J."/>
            <person name="Che J."/>
            <person name="Ge C."/>
            <person name="Shi H."/>
            <person name="Pan Z."/>
            <person name="Liu X."/>
        </authorList>
    </citation>
    <scope>NUCLEOTIDE SEQUENCE [LARGE SCALE GENOMIC DNA]</scope>
    <source>
        <strain evidence="3">DSM 9887</strain>
    </source>
</reference>
<organism evidence="2 3">
    <name type="scientific">Brevibacillus reuszeri</name>
    <dbReference type="NCBI Taxonomy" id="54915"/>
    <lineage>
        <taxon>Bacteria</taxon>
        <taxon>Bacillati</taxon>
        <taxon>Bacillota</taxon>
        <taxon>Bacilli</taxon>
        <taxon>Bacillales</taxon>
        <taxon>Paenibacillaceae</taxon>
        <taxon>Brevibacillus</taxon>
    </lineage>
</organism>
<keyword evidence="4" id="KW-1185">Reference proteome</keyword>
<dbReference type="RefSeq" id="WP_049739178.1">
    <property type="nucleotide sequence ID" value="NZ_BJON01000028.1"/>
</dbReference>
<evidence type="ECO:0000313" key="4">
    <source>
        <dbReference type="Proteomes" id="UP000319578"/>
    </source>
</evidence>
<dbReference type="STRING" id="54915.ADS79_14665"/>
<evidence type="ECO:0000313" key="2">
    <source>
        <dbReference type="EMBL" id="KNB70209.1"/>
    </source>
</evidence>
<comment type="caution">
    <text evidence="2">The sequence shown here is derived from an EMBL/GenBank/DDBJ whole genome shotgun (WGS) entry which is preliminary data.</text>
</comment>
<sequence length="88" mass="10653">MNYELDRFIDNLLTIGESFRFSNDKIIDKEQTLIFNNWISESQKFLISYGYVERTKFEHPFYKQSQQHLFKVIEAYLTKIYLNNCGLL</sequence>
<dbReference type="PATRIC" id="fig|54915.3.peg.1921"/>
<dbReference type="Proteomes" id="UP000036834">
    <property type="component" value="Unassembled WGS sequence"/>
</dbReference>
<dbReference type="AlphaFoldDB" id="A0A0K9YNB9"/>
<accession>A0A0K9YNB9</accession>
<evidence type="ECO:0000313" key="3">
    <source>
        <dbReference type="Proteomes" id="UP000036834"/>
    </source>
</evidence>
<reference evidence="1 4" key="3">
    <citation type="submission" date="2019-06" db="EMBL/GenBank/DDBJ databases">
        <title>Whole genome shotgun sequence of Brevibacillus reuszeri NBRC 15719.</title>
        <authorList>
            <person name="Hosoyama A."/>
            <person name="Uohara A."/>
            <person name="Ohji S."/>
            <person name="Ichikawa N."/>
        </authorList>
    </citation>
    <scope>NUCLEOTIDE SEQUENCE [LARGE SCALE GENOMIC DNA]</scope>
    <source>
        <strain evidence="1 4">NBRC 15719</strain>
    </source>
</reference>
<name>A0A0K9YNB9_9BACL</name>
<dbReference type="EMBL" id="LGIQ01000009">
    <property type="protein sequence ID" value="KNB70209.1"/>
    <property type="molecule type" value="Genomic_DNA"/>
</dbReference>
<dbReference type="EMBL" id="BJON01000028">
    <property type="protein sequence ID" value="GED72346.1"/>
    <property type="molecule type" value="Genomic_DNA"/>
</dbReference>